<dbReference type="NCBIfam" id="TIGR00225">
    <property type="entry name" value="prc"/>
    <property type="match status" value="1"/>
</dbReference>
<evidence type="ECO:0000256" key="1">
    <source>
        <dbReference type="ARBA" id="ARBA00009179"/>
    </source>
</evidence>
<dbReference type="Gene3D" id="2.30.42.10">
    <property type="match status" value="1"/>
</dbReference>
<dbReference type="Pfam" id="PF03572">
    <property type="entry name" value="Peptidase_S41"/>
    <property type="match status" value="1"/>
</dbReference>
<sequence>MKLKFTSSHVKYLLFTLFSITFSFLSLTKTFGLEPRSEKRTEKEERNYKFRLPGIVSSYVNRLYVDPERIKSVEMLKEALAWEERIVPEVLADFSENTNTEKITVDDISKTFDLSKIHRTKDMVEILHDALSFINTNRPPSEIITASDIEYTAINGMLTQLDPHSIILPPKEFDEFRIGTTGKFGGLGMVVGLRDGVLTVISPIDGTPAARAAMKAGDKIVEIDGESTVNMNLTESVGKLRGDPGTTVTLSVLTEKVAQSKEVVLKREIIVIPTVESASLDGDLGYIKIRNFQDDTSQMLSDHLKRLKSSGKKLKGLIIDLRNNSGGLLDQAIEVADKFLERGAIVITVGPSGHPREVAEARKTDTDEAPYPIVVLVDAGSASGAEIVAGALKENDRAIIVGDRSFGKGSVQQLIELMDGSALKLTIAKYLTPLSTDIQSVGITPDIKLIPATVTKDHINLFRGIVALREEDLKQHLDEHRKDETPFATLKYYLETKEKDKDRDKDKDKPEELEEETGDPYKLPDFNTDLHIIFAKKLLARANTWQRTTFLENSSPVIEETAKAEEKKIAQALQKLDIDWSPGTSTGTVKTDISFSTIPANGRVKAGDKITLTITAANVGESPVYQLRGISSSKNGLFDKVEFILGKIDARGTRSYSTTIEIPKGALDREDEVVIKFEELNQHNPKDVKLNIITEALPRPLFAYSYQILDTVKNSSKNNGDGLIQRGEDIEVLVSVKNIGEGVSEKNVISVRDLSNKEIFVKNGRAEIGALNPGEMKEASLSFFIKETVSSDKFSMDMIISDMVFGTFLTSKLTFPIIANKQKIVQTSGLLKVERNYTPLYGGASFDSPVLSMLKEGTILMGDAKLSDWFRITLAKNRDGWVSAKDVIELKESRSVPSAPELLIQRTPPTIILKQTLSKMLLGNDPLTLSAVIEDDVRVKHAYILINNDKVFFKSNKIPDLKESNRFEINTNLSLKEGPNVVTIVARDDHDLVTTKSFVATRGSVVANGL</sequence>
<dbReference type="GO" id="GO:0030288">
    <property type="term" value="C:outer membrane-bounded periplasmic space"/>
    <property type="evidence" value="ECO:0007669"/>
    <property type="project" value="TreeGrafter"/>
</dbReference>
<dbReference type="GO" id="GO:0008236">
    <property type="term" value="F:serine-type peptidase activity"/>
    <property type="evidence" value="ECO:0007669"/>
    <property type="project" value="UniProtKB-KW"/>
</dbReference>
<dbReference type="PROSITE" id="PS50106">
    <property type="entry name" value="PDZ"/>
    <property type="match status" value="1"/>
</dbReference>
<dbReference type="AlphaFoldDB" id="A0A1V6LYY9"/>
<name>A0A1V6LYY9_9BACT</name>
<proteinExistence type="inferred from homology"/>
<dbReference type="Gene3D" id="3.30.750.44">
    <property type="match status" value="1"/>
</dbReference>
<dbReference type="EMBL" id="MJUW02000096">
    <property type="protein sequence ID" value="OQD45353.1"/>
    <property type="molecule type" value="Genomic_DNA"/>
</dbReference>
<dbReference type="SUPFAM" id="SSF52096">
    <property type="entry name" value="ClpP/crotonase"/>
    <property type="match status" value="1"/>
</dbReference>
<dbReference type="Proteomes" id="UP000242219">
    <property type="component" value="Unassembled WGS sequence"/>
</dbReference>
<evidence type="ECO:0000256" key="4">
    <source>
        <dbReference type="ARBA" id="ARBA00022825"/>
    </source>
</evidence>
<dbReference type="GO" id="GO:0007165">
    <property type="term" value="P:signal transduction"/>
    <property type="evidence" value="ECO:0007669"/>
    <property type="project" value="TreeGrafter"/>
</dbReference>
<dbReference type="InterPro" id="IPR004447">
    <property type="entry name" value="Peptidase_S41A"/>
</dbReference>
<dbReference type="InterPro" id="IPR023831">
    <property type="entry name" value="MXAN_5808-like"/>
</dbReference>
<keyword evidence="2 5" id="KW-0645">Protease</keyword>
<dbReference type="GO" id="GO:0004175">
    <property type="term" value="F:endopeptidase activity"/>
    <property type="evidence" value="ECO:0007669"/>
    <property type="project" value="TreeGrafter"/>
</dbReference>
<organism evidence="8 9">
    <name type="scientific">Candidatus Brocadia sapporoensis</name>
    <dbReference type="NCBI Taxonomy" id="392547"/>
    <lineage>
        <taxon>Bacteria</taxon>
        <taxon>Pseudomonadati</taxon>
        <taxon>Planctomycetota</taxon>
        <taxon>Candidatus Brocadiia</taxon>
        <taxon>Candidatus Brocadiales</taxon>
        <taxon>Candidatus Brocadiaceae</taxon>
        <taxon>Candidatus Brocadia</taxon>
    </lineage>
</organism>
<dbReference type="NCBIfam" id="TIGR03900">
    <property type="entry name" value="prc_long_Delta"/>
    <property type="match status" value="1"/>
</dbReference>
<comment type="similarity">
    <text evidence="1 5">Belongs to the peptidase S41A family.</text>
</comment>
<dbReference type="InterPro" id="IPR029045">
    <property type="entry name" value="ClpP/crotonase-like_dom_sf"/>
</dbReference>
<evidence type="ECO:0000313" key="8">
    <source>
        <dbReference type="EMBL" id="OQD45353.1"/>
    </source>
</evidence>
<dbReference type="InterPro" id="IPR001478">
    <property type="entry name" value="PDZ"/>
</dbReference>
<evidence type="ECO:0000313" key="9">
    <source>
        <dbReference type="Proteomes" id="UP000242219"/>
    </source>
</evidence>
<dbReference type="SUPFAM" id="SSF50156">
    <property type="entry name" value="PDZ domain-like"/>
    <property type="match status" value="1"/>
</dbReference>
<dbReference type="Gene3D" id="2.30.30.40">
    <property type="entry name" value="SH3 Domains"/>
    <property type="match status" value="1"/>
</dbReference>
<reference evidence="8 9" key="1">
    <citation type="journal article" date="2016" name="Genome Announc.">
        <title>Draft Genome Sequence of the Anaerobic Ammonium-Oxidizing Bacterium 'Candidatus Brocadia sp. 40'.</title>
        <authorList>
            <person name="Ali M."/>
            <person name="Haroon M.F."/>
            <person name="Narita Y."/>
            <person name="Zhang L."/>
            <person name="Rangel Shaw D."/>
            <person name="Okabe S."/>
            <person name="Saikaly P.E."/>
        </authorList>
    </citation>
    <scope>NUCLEOTIDE SEQUENCE [LARGE SCALE GENOMIC DNA]</scope>
    <source>
        <strain evidence="8 9">40</strain>
    </source>
</reference>
<dbReference type="InterPro" id="IPR005151">
    <property type="entry name" value="Tail-specific_protease"/>
</dbReference>
<keyword evidence="3 5" id="KW-0378">Hydrolase</keyword>
<dbReference type="InterPro" id="IPR036034">
    <property type="entry name" value="PDZ_sf"/>
</dbReference>
<dbReference type="InterPro" id="IPR041489">
    <property type="entry name" value="PDZ_6"/>
</dbReference>
<dbReference type="GO" id="GO:0006508">
    <property type="term" value="P:proteolysis"/>
    <property type="evidence" value="ECO:0007669"/>
    <property type="project" value="UniProtKB-KW"/>
</dbReference>
<gene>
    <name evidence="8" type="ORF">BIY37_08795</name>
</gene>
<evidence type="ECO:0000256" key="2">
    <source>
        <dbReference type="ARBA" id="ARBA00022670"/>
    </source>
</evidence>
<dbReference type="Gene3D" id="3.90.226.10">
    <property type="entry name" value="2-enoyl-CoA Hydratase, Chain A, domain 1"/>
    <property type="match status" value="1"/>
</dbReference>
<protein>
    <recommendedName>
        <fullName evidence="7">PDZ domain-containing protein</fullName>
    </recommendedName>
</protein>
<feature type="domain" description="PDZ" evidence="7">
    <location>
        <begin position="185"/>
        <end position="241"/>
    </location>
</feature>
<evidence type="ECO:0000256" key="5">
    <source>
        <dbReference type="RuleBase" id="RU004404"/>
    </source>
</evidence>
<dbReference type="RefSeq" id="WP_070067454.1">
    <property type="nucleotide sequence ID" value="NZ_MJUW02000096.1"/>
</dbReference>
<feature type="region of interest" description="Disordered" evidence="6">
    <location>
        <begin position="499"/>
        <end position="521"/>
    </location>
</feature>
<evidence type="ECO:0000256" key="6">
    <source>
        <dbReference type="SAM" id="MobiDB-lite"/>
    </source>
</evidence>
<dbReference type="CDD" id="cd06782">
    <property type="entry name" value="cpPDZ_CPP-like"/>
    <property type="match status" value="1"/>
</dbReference>
<keyword evidence="9" id="KW-1185">Reference proteome</keyword>
<dbReference type="Pfam" id="PF17820">
    <property type="entry name" value="PDZ_6"/>
    <property type="match status" value="1"/>
</dbReference>
<dbReference type="SMART" id="SM00245">
    <property type="entry name" value="TSPc"/>
    <property type="match status" value="1"/>
</dbReference>
<accession>A0A1V6LYY9</accession>
<evidence type="ECO:0000256" key="3">
    <source>
        <dbReference type="ARBA" id="ARBA00022801"/>
    </source>
</evidence>
<evidence type="ECO:0000259" key="7">
    <source>
        <dbReference type="PROSITE" id="PS50106"/>
    </source>
</evidence>
<dbReference type="CDD" id="cd07560">
    <property type="entry name" value="Peptidase_S41_CPP"/>
    <property type="match status" value="1"/>
</dbReference>
<dbReference type="PANTHER" id="PTHR32060:SF30">
    <property type="entry name" value="CARBOXY-TERMINAL PROCESSING PROTEASE CTPA"/>
    <property type="match status" value="1"/>
</dbReference>
<dbReference type="SMART" id="SM00228">
    <property type="entry name" value="PDZ"/>
    <property type="match status" value="1"/>
</dbReference>
<dbReference type="FunFam" id="2.30.42.10:FF:000063">
    <property type="entry name" value="Peptidase, S41 family"/>
    <property type="match status" value="1"/>
</dbReference>
<dbReference type="PANTHER" id="PTHR32060">
    <property type="entry name" value="TAIL-SPECIFIC PROTEASE"/>
    <property type="match status" value="1"/>
</dbReference>
<comment type="caution">
    <text evidence="8">The sequence shown here is derived from an EMBL/GenBank/DDBJ whole genome shotgun (WGS) entry which is preliminary data.</text>
</comment>
<feature type="compositionally biased region" description="Basic and acidic residues" evidence="6">
    <location>
        <begin position="499"/>
        <end position="510"/>
    </location>
</feature>
<keyword evidence="4 5" id="KW-0720">Serine protease</keyword>